<reference evidence="1" key="1">
    <citation type="submission" date="2024-07" db="EMBL/GenBank/DDBJ databases">
        <title>Halotolerant mesophilic bacterium Ornithinibacillus sp. 4-3, sp. nov., isolated from soil.</title>
        <authorList>
            <person name="Sidarenka A.V."/>
            <person name="Guliayeva D.E."/>
            <person name="Leanovich S.I."/>
            <person name="Hileuskaya K.S."/>
            <person name="Akhremchuk A.E."/>
            <person name="Sikolenko M.A."/>
            <person name="Valentovich L.N."/>
        </authorList>
    </citation>
    <scope>NUCLEOTIDE SEQUENCE</scope>
    <source>
        <strain evidence="1">4-3</strain>
    </source>
</reference>
<sequence>MSTKTIIEELGYMEMLEETKIAYRNPENEEFVTLYPEGADFELM</sequence>
<organism evidence="1">
    <name type="scientific">Ornithinibacillus sp. 4-3</name>
    <dbReference type="NCBI Taxonomy" id="3231488"/>
    <lineage>
        <taxon>Bacteria</taxon>
        <taxon>Bacillati</taxon>
        <taxon>Bacillota</taxon>
        <taxon>Bacilli</taxon>
        <taxon>Bacillales</taxon>
        <taxon>Bacillaceae</taxon>
        <taxon>Ornithinibacillus</taxon>
    </lineage>
</organism>
<evidence type="ECO:0000313" key="1">
    <source>
        <dbReference type="EMBL" id="XDK33590.1"/>
    </source>
</evidence>
<gene>
    <name evidence="1" type="ORF">AB4Y30_04325</name>
</gene>
<proteinExistence type="predicted"/>
<protein>
    <submittedName>
        <fullName evidence="1">Uncharacterized protein</fullName>
    </submittedName>
</protein>
<dbReference type="RefSeq" id="WP_368654268.1">
    <property type="nucleotide sequence ID" value="NZ_CP162599.1"/>
</dbReference>
<dbReference type="EMBL" id="CP162599">
    <property type="protein sequence ID" value="XDK33590.1"/>
    <property type="molecule type" value="Genomic_DNA"/>
</dbReference>
<dbReference type="AlphaFoldDB" id="A0AB39HTB5"/>
<accession>A0AB39HTB5</accession>
<name>A0AB39HTB5_9BACI</name>